<comment type="caution">
    <text evidence="6">The sequence shown here is derived from an EMBL/GenBank/DDBJ whole genome shotgun (WGS) entry which is preliminary data.</text>
</comment>
<evidence type="ECO:0000256" key="2">
    <source>
        <dbReference type="ARBA" id="ARBA00022741"/>
    </source>
</evidence>
<dbReference type="EMBL" id="QOIL01000022">
    <property type="protein sequence ID" value="RCG25379.1"/>
    <property type="molecule type" value="Genomic_DNA"/>
</dbReference>
<comment type="function">
    <text evidence="5">ATP-dependent carboxylate-amine ligase which exhibits weak glutamate--cysteine ligase activity.</text>
</comment>
<evidence type="ECO:0000313" key="7">
    <source>
        <dbReference type="Proteomes" id="UP000253094"/>
    </source>
</evidence>
<dbReference type="InterPro" id="IPR014746">
    <property type="entry name" value="Gln_synth/guanido_kin_cat_dom"/>
</dbReference>
<organism evidence="6 7">
    <name type="scientific">Sphaerisporangium album</name>
    <dbReference type="NCBI Taxonomy" id="509200"/>
    <lineage>
        <taxon>Bacteria</taxon>
        <taxon>Bacillati</taxon>
        <taxon>Actinomycetota</taxon>
        <taxon>Actinomycetes</taxon>
        <taxon>Streptosporangiales</taxon>
        <taxon>Streptosporangiaceae</taxon>
        <taxon>Sphaerisporangium</taxon>
    </lineage>
</organism>
<evidence type="ECO:0000256" key="3">
    <source>
        <dbReference type="ARBA" id="ARBA00022840"/>
    </source>
</evidence>
<sequence>MTATAESADTLPHDPICPLMGVEEEYFVVDPATREVAPRGAEVVRRAADRLHDRVGLEITMYQVEAKTPPCARLPELEHELRRMRAEVADAARAEGLAPVATGTPVLGDYVPPLIHDDPRYAVGIGNYRSLHDEQAICAAHVHVHLPDRERAVLVSNHLRPWLPVLIALMANSPYWQGRDTEYASWRTLSWGKWPVAGPPPYFSSLAEYEELAAALGESGALVDPGTIFWDVRPSARLPTLEVRVTDVAGTAEESALLAAIVRALVVVSLERVERGDPGPRLSGERLRVAYWRAARDGLAGHGIDPLTGRLRPAEDLVDTLLAHIRPSLVRTGDLSVVSRRLERLLAGGTGAARQRAAHAVHGRPSDVVDHLIAHFTGPGESERPA</sequence>
<keyword evidence="1 5" id="KW-0436">Ligase</keyword>
<dbReference type="NCBIfam" id="NF010041">
    <property type="entry name" value="PRK13517.1-1"/>
    <property type="match status" value="1"/>
</dbReference>
<dbReference type="PANTHER" id="PTHR36510">
    <property type="entry name" value="GLUTAMATE--CYSTEINE LIGASE 2-RELATED"/>
    <property type="match status" value="1"/>
</dbReference>
<name>A0A367F602_9ACTN</name>
<dbReference type="InterPro" id="IPR011793">
    <property type="entry name" value="YbdK"/>
</dbReference>
<comment type="similarity">
    <text evidence="5">Belongs to the glutamate--cysteine ligase type 2 family. YbdK subfamily.</text>
</comment>
<keyword evidence="3 5" id="KW-0067">ATP-binding</keyword>
<comment type="catalytic activity">
    <reaction evidence="4 5">
        <text>L-cysteine + L-glutamate + ATP = gamma-L-glutamyl-L-cysteine + ADP + phosphate + H(+)</text>
        <dbReference type="Rhea" id="RHEA:13285"/>
        <dbReference type="ChEBI" id="CHEBI:15378"/>
        <dbReference type="ChEBI" id="CHEBI:29985"/>
        <dbReference type="ChEBI" id="CHEBI:30616"/>
        <dbReference type="ChEBI" id="CHEBI:35235"/>
        <dbReference type="ChEBI" id="CHEBI:43474"/>
        <dbReference type="ChEBI" id="CHEBI:58173"/>
        <dbReference type="ChEBI" id="CHEBI:456216"/>
        <dbReference type="EC" id="6.3.2.2"/>
    </reaction>
</comment>
<proteinExistence type="inferred from homology"/>
<evidence type="ECO:0000256" key="5">
    <source>
        <dbReference type="HAMAP-Rule" id="MF_01609"/>
    </source>
</evidence>
<dbReference type="SUPFAM" id="SSF55931">
    <property type="entry name" value="Glutamine synthetase/guanido kinase"/>
    <property type="match status" value="1"/>
</dbReference>
<dbReference type="Proteomes" id="UP000253094">
    <property type="component" value="Unassembled WGS sequence"/>
</dbReference>
<dbReference type="NCBIfam" id="TIGR02050">
    <property type="entry name" value="gshA_cyan_rel"/>
    <property type="match status" value="1"/>
</dbReference>
<evidence type="ECO:0000256" key="1">
    <source>
        <dbReference type="ARBA" id="ARBA00022598"/>
    </source>
</evidence>
<dbReference type="RefSeq" id="WP_114032506.1">
    <property type="nucleotide sequence ID" value="NZ_QOIL01000022.1"/>
</dbReference>
<keyword evidence="2 5" id="KW-0547">Nucleotide-binding</keyword>
<dbReference type="GO" id="GO:0005524">
    <property type="term" value="F:ATP binding"/>
    <property type="evidence" value="ECO:0007669"/>
    <property type="project" value="UniProtKB-KW"/>
</dbReference>
<dbReference type="Gene3D" id="3.30.590.20">
    <property type="match status" value="1"/>
</dbReference>
<dbReference type="GO" id="GO:0004357">
    <property type="term" value="F:glutamate-cysteine ligase activity"/>
    <property type="evidence" value="ECO:0007669"/>
    <property type="project" value="UniProtKB-EC"/>
</dbReference>
<protein>
    <recommendedName>
        <fullName evidence="5">Putative glutamate--cysteine ligase 2</fullName>
        <ecNumber evidence="5">6.3.2.2</ecNumber>
    </recommendedName>
    <alternativeName>
        <fullName evidence="5">Gamma-glutamylcysteine synthetase 2</fullName>
        <shortName evidence="5">GCS 2</shortName>
        <shortName evidence="5">Gamma-GCS 2</shortName>
    </alternativeName>
</protein>
<keyword evidence="7" id="KW-1185">Reference proteome</keyword>
<dbReference type="InterPro" id="IPR050141">
    <property type="entry name" value="GCL_type2/YbdK_subfam"/>
</dbReference>
<reference evidence="6 7" key="1">
    <citation type="submission" date="2018-06" db="EMBL/GenBank/DDBJ databases">
        <title>Sphaerisporangium craniellae sp. nov., isolated from a marine sponge in the South China Sea.</title>
        <authorList>
            <person name="Li L."/>
        </authorList>
    </citation>
    <scope>NUCLEOTIDE SEQUENCE [LARGE SCALE GENOMIC DNA]</scope>
    <source>
        <strain evidence="6 7">CCTCC AA 208026</strain>
    </source>
</reference>
<evidence type="ECO:0000256" key="4">
    <source>
        <dbReference type="ARBA" id="ARBA00048819"/>
    </source>
</evidence>
<dbReference type="InterPro" id="IPR006336">
    <property type="entry name" value="GCS2"/>
</dbReference>
<dbReference type="EC" id="6.3.2.2" evidence="5"/>
<accession>A0A367F602</accession>
<dbReference type="OrthoDB" id="9803842at2"/>
<evidence type="ECO:0000313" key="6">
    <source>
        <dbReference type="EMBL" id="RCG25379.1"/>
    </source>
</evidence>
<dbReference type="HAMAP" id="MF_01609">
    <property type="entry name" value="Glu_cys_ligase_2"/>
    <property type="match status" value="1"/>
</dbReference>
<dbReference type="GO" id="GO:0042398">
    <property type="term" value="P:modified amino acid biosynthetic process"/>
    <property type="evidence" value="ECO:0007669"/>
    <property type="project" value="InterPro"/>
</dbReference>
<gene>
    <name evidence="6" type="ORF">DQ384_31425</name>
</gene>
<dbReference type="Pfam" id="PF04107">
    <property type="entry name" value="GCS2"/>
    <property type="match status" value="1"/>
</dbReference>
<dbReference type="PANTHER" id="PTHR36510:SF1">
    <property type="entry name" value="GLUTAMATE--CYSTEINE LIGASE 2-RELATED"/>
    <property type="match status" value="1"/>
</dbReference>
<dbReference type="AlphaFoldDB" id="A0A367F602"/>